<feature type="transmembrane region" description="Helical" evidence="11">
    <location>
        <begin position="308"/>
        <end position="329"/>
    </location>
</feature>
<evidence type="ECO:0000313" key="14">
    <source>
        <dbReference type="Proteomes" id="UP000076486"/>
    </source>
</evidence>
<feature type="transmembrane region" description="Helical" evidence="11">
    <location>
        <begin position="169"/>
        <end position="189"/>
    </location>
</feature>
<evidence type="ECO:0000313" key="13">
    <source>
        <dbReference type="EMBL" id="KZN62271.1"/>
    </source>
</evidence>
<keyword evidence="5 11" id="KW-1133">Transmembrane helix</keyword>
<evidence type="ECO:0000256" key="2">
    <source>
        <dbReference type="ARBA" id="ARBA00022448"/>
    </source>
</evidence>
<feature type="transmembrane region" description="Helical" evidence="11">
    <location>
        <begin position="16"/>
        <end position="33"/>
    </location>
</feature>
<gene>
    <name evidence="13" type="ORF">N473_20035</name>
</gene>
<comment type="similarity">
    <text evidence="10">Belongs to the NhaD Na(+)/H(+) (TC 2.A.62) antiporter family.</text>
</comment>
<evidence type="ECO:0000259" key="12">
    <source>
        <dbReference type="Pfam" id="PF03600"/>
    </source>
</evidence>
<dbReference type="Proteomes" id="UP000076486">
    <property type="component" value="Unassembled WGS sequence"/>
</dbReference>
<dbReference type="InterPro" id="IPR045016">
    <property type="entry name" value="NhaD-like"/>
</dbReference>
<keyword evidence="8 11" id="KW-0472">Membrane</keyword>
<feature type="transmembrane region" description="Helical" evidence="11">
    <location>
        <begin position="274"/>
        <end position="296"/>
    </location>
</feature>
<dbReference type="PANTHER" id="PTHR43269:SF2">
    <property type="entry name" value="SODIUM_PROTON ANTIPORTER 1-RELATED"/>
    <property type="match status" value="1"/>
</dbReference>
<organism evidence="13 14">
    <name type="scientific">Pseudoalteromonas luteoviolacea CPMOR-1</name>
    <dbReference type="NCBI Taxonomy" id="1365248"/>
    <lineage>
        <taxon>Bacteria</taxon>
        <taxon>Pseudomonadati</taxon>
        <taxon>Pseudomonadota</taxon>
        <taxon>Gammaproteobacteria</taxon>
        <taxon>Alteromonadales</taxon>
        <taxon>Pseudoalteromonadaceae</taxon>
        <taxon>Pseudoalteromonas</taxon>
    </lineage>
</organism>
<keyword evidence="2" id="KW-0813">Transport</keyword>
<name>A0A162BHW1_9GAMM</name>
<keyword evidence="9" id="KW-0739">Sodium transport</keyword>
<accession>A0A162BHW1</accession>
<evidence type="ECO:0000256" key="9">
    <source>
        <dbReference type="ARBA" id="ARBA00023201"/>
    </source>
</evidence>
<feature type="transmembrane region" description="Helical" evidence="11">
    <location>
        <begin position="53"/>
        <end position="71"/>
    </location>
</feature>
<keyword evidence="7" id="KW-0406">Ion transport</keyword>
<evidence type="ECO:0000256" key="8">
    <source>
        <dbReference type="ARBA" id="ARBA00023136"/>
    </source>
</evidence>
<evidence type="ECO:0000256" key="3">
    <source>
        <dbReference type="ARBA" id="ARBA00022449"/>
    </source>
</evidence>
<keyword evidence="6" id="KW-0915">Sodium</keyword>
<reference evidence="13 14" key="1">
    <citation type="submission" date="2013-07" db="EMBL/GenBank/DDBJ databases">
        <title>Comparative Genomic and Metabolomic Analysis of Twelve Strains of Pseudoalteromonas luteoviolacea.</title>
        <authorList>
            <person name="Vynne N.G."/>
            <person name="Mansson M."/>
            <person name="Gram L."/>
        </authorList>
    </citation>
    <scope>NUCLEOTIDE SEQUENCE [LARGE SCALE GENOMIC DNA]</scope>
    <source>
        <strain evidence="13 14">CPMOR-1</strain>
    </source>
</reference>
<keyword evidence="3" id="KW-0050">Antiport</keyword>
<dbReference type="InterPro" id="IPR004680">
    <property type="entry name" value="Cit_transptr-like_dom"/>
</dbReference>
<feature type="transmembrane region" description="Helical" evidence="11">
    <location>
        <begin position="234"/>
        <end position="253"/>
    </location>
</feature>
<evidence type="ECO:0000256" key="11">
    <source>
        <dbReference type="SAM" id="Phobius"/>
    </source>
</evidence>
<dbReference type="NCBIfam" id="NF038006">
    <property type="entry name" value="NhaD_1"/>
    <property type="match status" value="2"/>
</dbReference>
<dbReference type="Pfam" id="PF03600">
    <property type="entry name" value="CitMHS"/>
    <property type="match status" value="1"/>
</dbReference>
<feature type="domain" description="Citrate transporter-like" evidence="12">
    <location>
        <begin position="1"/>
        <end position="345"/>
    </location>
</feature>
<protein>
    <submittedName>
        <fullName evidence="13">Sodium:proton antiporter</fullName>
    </submittedName>
</protein>
<evidence type="ECO:0000256" key="7">
    <source>
        <dbReference type="ARBA" id="ARBA00023065"/>
    </source>
</evidence>
<evidence type="ECO:0000256" key="6">
    <source>
        <dbReference type="ARBA" id="ARBA00023053"/>
    </source>
</evidence>
<evidence type="ECO:0000256" key="4">
    <source>
        <dbReference type="ARBA" id="ARBA00022692"/>
    </source>
</evidence>
<evidence type="ECO:0000256" key="5">
    <source>
        <dbReference type="ARBA" id="ARBA00022989"/>
    </source>
</evidence>
<dbReference type="GO" id="GO:0016020">
    <property type="term" value="C:membrane"/>
    <property type="evidence" value="ECO:0007669"/>
    <property type="project" value="UniProtKB-SubCell"/>
</dbReference>
<proteinExistence type="inferred from homology"/>
<dbReference type="GO" id="GO:0015297">
    <property type="term" value="F:antiporter activity"/>
    <property type="evidence" value="ECO:0007669"/>
    <property type="project" value="UniProtKB-KW"/>
</dbReference>
<evidence type="ECO:0000256" key="10">
    <source>
        <dbReference type="ARBA" id="ARBA00025753"/>
    </source>
</evidence>
<dbReference type="PATRIC" id="fig|1365248.3.peg.3071"/>
<comment type="caution">
    <text evidence="13">The sequence shown here is derived from an EMBL/GenBank/DDBJ whole genome shotgun (WGS) entry which is preliminary data.</text>
</comment>
<comment type="subcellular location">
    <subcellularLocation>
        <location evidence="1">Membrane</location>
        <topology evidence="1">Multi-pass membrane protein</topology>
    </subcellularLocation>
</comment>
<dbReference type="AlphaFoldDB" id="A0A162BHW1"/>
<evidence type="ECO:0000256" key="1">
    <source>
        <dbReference type="ARBA" id="ARBA00004141"/>
    </source>
</evidence>
<sequence length="401" mass="44541">MLIVIEDIIHVNKAKTTLFFGTLCWIIAFISPIHGESSETIQHQLDHNILEIATLWLFLMAAMTFVAYLNSKGFIQNIVHRIMPEQISERKLMFLVGAFAFVFSSISDNITATLISLAVVMSLKLDAKKLVKYATLIIFSVNSGGVSLITGDVTTLMIFLAGKVTIPDLLLLVMPAIVSVFALAAMLSIGMNEQLYFARQEVRRIEKTDITIAVIFMSTVLATLYLSVQYQVPPMLTFLFGLSFMFLVAQFLMRKKDVNKKIIDYIREIEYDTLLFFVGVLLLVGALKEVGVLSMFTELYQYLAPEYANYLVGLLSAAVDNVPLTAALLKAQIEMTPQQWLTFTYATGVGGSMLIIGSAAGIIAMSKVKALTFMSYLKMVLYLLVAYTIGYAGSFYMGQLI</sequence>
<dbReference type="EMBL" id="AUYC01000034">
    <property type="protein sequence ID" value="KZN62271.1"/>
    <property type="molecule type" value="Genomic_DNA"/>
</dbReference>
<keyword evidence="4 11" id="KW-0812">Transmembrane</keyword>
<feature type="transmembrane region" description="Helical" evidence="11">
    <location>
        <begin position="92"/>
        <end position="120"/>
    </location>
</feature>
<feature type="transmembrane region" description="Helical" evidence="11">
    <location>
        <begin position="376"/>
        <end position="397"/>
    </location>
</feature>
<feature type="transmembrane region" description="Helical" evidence="11">
    <location>
        <begin position="341"/>
        <end position="364"/>
    </location>
</feature>
<dbReference type="GO" id="GO:0006814">
    <property type="term" value="P:sodium ion transport"/>
    <property type="evidence" value="ECO:0007669"/>
    <property type="project" value="UniProtKB-KW"/>
</dbReference>
<dbReference type="PANTHER" id="PTHR43269">
    <property type="entry name" value="SODIUM/PROTON ANTIPORTER 1-RELATED"/>
    <property type="match status" value="1"/>
</dbReference>
<feature type="transmembrane region" description="Helical" evidence="11">
    <location>
        <begin position="210"/>
        <end position="228"/>
    </location>
</feature>